<evidence type="ECO:0000256" key="5">
    <source>
        <dbReference type="HAMAP-Rule" id="MF_00362"/>
    </source>
</evidence>
<dbReference type="SUPFAM" id="SSF160369">
    <property type="entry name" value="Ribosomal protein L10-like"/>
    <property type="match status" value="1"/>
</dbReference>
<comment type="caution">
    <text evidence="6">The sequence shown here is derived from an EMBL/GenBank/DDBJ whole genome shotgun (WGS) entry which is preliminary data.</text>
</comment>
<gene>
    <name evidence="5" type="primary">rplJ</name>
    <name evidence="6" type="ORF">EF514_09670</name>
</gene>
<dbReference type="EMBL" id="RLIH01000018">
    <property type="protein sequence ID" value="RVU53974.1"/>
    <property type="molecule type" value="Genomic_DNA"/>
</dbReference>
<organism evidence="6 7">
    <name type="scientific">Anaerosphaera multitolerans</name>
    <dbReference type="NCBI Taxonomy" id="2487351"/>
    <lineage>
        <taxon>Bacteria</taxon>
        <taxon>Bacillati</taxon>
        <taxon>Bacillota</taxon>
        <taxon>Tissierellia</taxon>
        <taxon>Tissierellales</taxon>
        <taxon>Peptoniphilaceae</taxon>
        <taxon>Anaerosphaera</taxon>
    </lineage>
</organism>
<comment type="subunit">
    <text evidence="5">Part of the ribosomal stalk of the 50S ribosomal subunit. The N-terminus interacts with L11 and the large rRNA to form the base of the stalk. The C-terminus forms an elongated spine to which L12 dimers bind in a sequential fashion forming a multimeric L10(L12)X complex.</text>
</comment>
<dbReference type="PANTHER" id="PTHR11560">
    <property type="entry name" value="39S RIBOSOMAL PROTEIN L10, MITOCHONDRIAL"/>
    <property type="match status" value="1"/>
</dbReference>
<sequence>MREEKLQMKTQLVEEIKEKIQSAQSIVLVNYRGLDVAEVTELRSQYREANVDYKVYKNTMMRRAFEELGYDDISEFLKGPSAVAFSMEDAVAAAKITSKFAEEHEELEIKSGIVDGKIITKEEIQDLAKLPAREVLIAQVLGGLNAPLQGFVNVLNGNIRGLAVVLQAIADKKAEEATA</sequence>
<reference evidence="6 7" key="1">
    <citation type="submission" date="2018-11" db="EMBL/GenBank/DDBJ databases">
        <title>Genome sequencing and assembly of Anaerosphaera sp. nov., GS7-6-2.</title>
        <authorList>
            <person name="Rettenmaier R."/>
            <person name="Liebl W."/>
            <person name="Zverlov V."/>
        </authorList>
    </citation>
    <scope>NUCLEOTIDE SEQUENCE [LARGE SCALE GENOMIC DNA]</scope>
    <source>
        <strain evidence="6 7">GS7-6-2</strain>
    </source>
</reference>
<dbReference type="PROSITE" id="PS01109">
    <property type="entry name" value="RIBOSOMAL_L10"/>
    <property type="match status" value="1"/>
</dbReference>
<comment type="similarity">
    <text evidence="1 5">Belongs to the universal ribosomal protein uL10 family.</text>
</comment>
<dbReference type="AlphaFoldDB" id="A0A437S4P8"/>
<keyword evidence="7" id="KW-1185">Reference proteome</keyword>
<keyword evidence="5" id="KW-0699">rRNA-binding</keyword>
<dbReference type="NCBIfam" id="NF000955">
    <property type="entry name" value="PRK00099.1-1"/>
    <property type="match status" value="1"/>
</dbReference>
<dbReference type="Pfam" id="PF00466">
    <property type="entry name" value="Ribosomal_L10"/>
    <property type="match status" value="1"/>
</dbReference>
<dbReference type="OrthoDB" id="9808307at2"/>
<dbReference type="InterPro" id="IPR022973">
    <property type="entry name" value="Ribosomal_uL10_bac"/>
</dbReference>
<dbReference type="InterPro" id="IPR047865">
    <property type="entry name" value="Ribosomal_uL10_bac_type"/>
</dbReference>
<dbReference type="Gene3D" id="3.30.70.1730">
    <property type="match status" value="1"/>
</dbReference>
<dbReference type="CDD" id="cd05797">
    <property type="entry name" value="Ribosomal_L10"/>
    <property type="match status" value="1"/>
</dbReference>
<dbReference type="GO" id="GO:0015934">
    <property type="term" value="C:large ribosomal subunit"/>
    <property type="evidence" value="ECO:0007669"/>
    <property type="project" value="InterPro"/>
</dbReference>
<keyword evidence="2 5" id="KW-0689">Ribosomal protein</keyword>
<dbReference type="InterPro" id="IPR043141">
    <property type="entry name" value="Ribosomal_uL10-like_sf"/>
</dbReference>
<proteinExistence type="inferred from homology"/>
<dbReference type="InterPro" id="IPR002363">
    <property type="entry name" value="Ribosomal_uL10_CS_bac"/>
</dbReference>
<dbReference type="Proteomes" id="UP000288812">
    <property type="component" value="Unassembled WGS sequence"/>
</dbReference>
<dbReference type="GO" id="GO:0006412">
    <property type="term" value="P:translation"/>
    <property type="evidence" value="ECO:0007669"/>
    <property type="project" value="UniProtKB-UniRule"/>
</dbReference>
<dbReference type="HAMAP" id="MF_00362">
    <property type="entry name" value="Ribosomal_uL10"/>
    <property type="match status" value="1"/>
</dbReference>
<evidence type="ECO:0000256" key="3">
    <source>
        <dbReference type="ARBA" id="ARBA00023274"/>
    </source>
</evidence>
<evidence type="ECO:0000313" key="7">
    <source>
        <dbReference type="Proteomes" id="UP000288812"/>
    </source>
</evidence>
<dbReference type="GO" id="GO:0070180">
    <property type="term" value="F:large ribosomal subunit rRNA binding"/>
    <property type="evidence" value="ECO:0007669"/>
    <property type="project" value="UniProtKB-UniRule"/>
</dbReference>
<dbReference type="Gene3D" id="6.10.250.290">
    <property type="match status" value="1"/>
</dbReference>
<evidence type="ECO:0000256" key="4">
    <source>
        <dbReference type="ARBA" id="ARBA00035202"/>
    </source>
</evidence>
<name>A0A437S4P8_9FIRM</name>
<dbReference type="GO" id="GO:0003735">
    <property type="term" value="F:structural constituent of ribosome"/>
    <property type="evidence" value="ECO:0007669"/>
    <property type="project" value="InterPro"/>
</dbReference>
<evidence type="ECO:0000313" key="6">
    <source>
        <dbReference type="EMBL" id="RVU53974.1"/>
    </source>
</evidence>
<comment type="function">
    <text evidence="5">Forms part of the ribosomal stalk, playing a central role in the interaction of the ribosome with GTP-bound translation factors.</text>
</comment>
<evidence type="ECO:0000256" key="1">
    <source>
        <dbReference type="ARBA" id="ARBA00008889"/>
    </source>
</evidence>
<evidence type="ECO:0000256" key="2">
    <source>
        <dbReference type="ARBA" id="ARBA00022980"/>
    </source>
</evidence>
<accession>A0A437S4P8</accession>
<protein>
    <recommendedName>
        <fullName evidence="4 5">Large ribosomal subunit protein uL10</fullName>
    </recommendedName>
</protein>
<dbReference type="InterPro" id="IPR001790">
    <property type="entry name" value="Ribosomal_uL10"/>
</dbReference>
<keyword evidence="3 5" id="KW-0687">Ribonucleoprotein</keyword>
<keyword evidence="5" id="KW-0694">RNA-binding</keyword>
<dbReference type="RefSeq" id="WP_127725239.1">
    <property type="nucleotide sequence ID" value="NZ_RLIH01000018.1"/>
</dbReference>